<proteinExistence type="inferred from homology"/>
<keyword evidence="6" id="KW-0680">Restriction system</keyword>
<dbReference type="InterPro" id="IPR017985">
    <property type="entry name" value="MeTrfase_CN4_CS"/>
</dbReference>
<keyword evidence="11" id="KW-1185">Reference proteome</keyword>
<evidence type="ECO:0000313" key="11">
    <source>
        <dbReference type="Proteomes" id="UP000479526"/>
    </source>
</evidence>
<keyword evidence="4 10" id="KW-0808">Transferase</keyword>
<sequence length="363" mass="40152">MFPLDFPLQQMTKYSDARRVLDPFCGRGTTLYAARLAGRSAVGIDVNPVAGAIAQAKLARVGPSSVVRLARDLIREYGDASVPKGDFWDWAFHDQTLRELAALREGLLRWQDTATSVMLRALILGVLHGPRNKGLPSYLSNQMPRTYASKPAYAVRFWRERDLRPVHIDPVEVVARRAERMLRNLPPRTGGRVLLGDAATTVARLRRRFDLVVTSPPYYGMRTYVPDQWLRNWFLGGPPNVPYGTEGQLATKRSQAAFVSAMAEVWRAVAERCSPGAHLVVRFGALPSAGVSPEKMLLASLTEAGAGWLVRDVRPAGAAIGSRRQAEQFNRKQRMGPAVGDIDVTAELIRRQRVGNSATSRRG</sequence>
<comment type="caution">
    <text evidence="10">The sequence shown here is derived from an EMBL/GenBank/DDBJ whole genome shotgun (WGS) entry which is preliminary data.</text>
</comment>
<evidence type="ECO:0000256" key="7">
    <source>
        <dbReference type="ARBA" id="ARBA00023125"/>
    </source>
</evidence>
<dbReference type="PROSITE" id="PS00093">
    <property type="entry name" value="N4_MTASE"/>
    <property type="match status" value="1"/>
</dbReference>
<keyword evidence="3 10" id="KW-0489">Methyltransferase</keyword>
<dbReference type="EC" id="2.1.1.113" evidence="2"/>
<evidence type="ECO:0000259" key="9">
    <source>
        <dbReference type="Pfam" id="PF01555"/>
    </source>
</evidence>
<dbReference type="InterPro" id="IPR029063">
    <property type="entry name" value="SAM-dependent_MTases_sf"/>
</dbReference>
<keyword evidence="5" id="KW-0949">S-adenosyl-L-methionine</keyword>
<dbReference type="InterPro" id="IPR002941">
    <property type="entry name" value="DNA_methylase_N4/N6"/>
</dbReference>
<reference evidence="10 11" key="1">
    <citation type="submission" date="2020-01" db="EMBL/GenBank/DDBJ databases">
        <title>Herbidospora sp. NEAU-GS84 nov., a novel actinomycete isolated from soil.</title>
        <authorList>
            <person name="Han L."/>
        </authorList>
    </citation>
    <scope>NUCLEOTIDE SEQUENCE [LARGE SCALE GENOMIC DNA]</scope>
    <source>
        <strain evidence="10 11">NEAU-GS84</strain>
    </source>
</reference>
<dbReference type="Proteomes" id="UP000479526">
    <property type="component" value="Unassembled WGS sequence"/>
</dbReference>
<dbReference type="Gene3D" id="3.40.50.150">
    <property type="entry name" value="Vaccinia Virus protein VP39"/>
    <property type="match status" value="2"/>
</dbReference>
<dbReference type="CDD" id="cd02440">
    <property type="entry name" value="AdoMet_MTases"/>
    <property type="match status" value="1"/>
</dbReference>
<dbReference type="AlphaFoldDB" id="A0A7C9J1L5"/>
<evidence type="ECO:0000313" key="10">
    <source>
        <dbReference type="EMBL" id="NAS21605.1"/>
    </source>
</evidence>
<dbReference type="GO" id="GO:0032259">
    <property type="term" value="P:methylation"/>
    <property type="evidence" value="ECO:0007669"/>
    <property type="project" value="UniProtKB-KW"/>
</dbReference>
<dbReference type="GO" id="GO:0008170">
    <property type="term" value="F:N-methyltransferase activity"/>
    <property type="evidence" value="ECO:0007669"/>
    <property type="project" value="InterPro"/>
</dbReference>
<evidence type="ECO:0000256" key="1">
    <source>
        <dbReference type="ARBA" id="ARBA00010203"/>
    </source>
</evidence>
<accession>A0A7C9J1L5</accession>
<dbReference type="Pfam" id="PF01555">
    <property type="entry name" value="N6_N4_Mtase"/>
    <property type="match status" value="1"/>
</dbReference>
<evidence type="ECO:0000256" key="3">
    <source>
        <dbReference type="ARBA" id="ARBA00022603"/>
    </source>
</evidence>
<dbReference type="EMBL" id="WXEW01000002">
    <property type="protein sequence ID" value="NAS21605.1"/>
    <property type="molecule type" value="Genomic_DNA"/>
</dbReference>
<evidence type="ECO:0000256" key="4">
    <source>
        <dbReference type="ARBA" id="ARBA00022679"/>
    </source>
</evidence>
<evidence type="ECO:0000256" key="6">
    <source>
        <dbReference type="ARBA" id="ARBA00022747"/>
    </source>
</evidence>
<evidence type="ECO:0000256" key="5">
    <source>
        <dbReference type="ARBA" id="ARBA00022691"/>
    </source>
</evidence>
<gene>
    <name evidence="10" type="ORF">GT755_07900</name>
</gene>
<dbReference type="GO" id="GO:0015667">
    <property type="term" value="F:site-specific DNA-methyltransferase (cytosine-N4-specific) activity"/>
    <property type="evidence" value="ECO:0007669"/>
    <property type="project" value="UniProtKB-EC"/>
</dbReference>
<dbReference type="GO" id="GO:0009307">
    <property type="term" value="P:DNA restriction-modification system"/>
    <property type="evidence" value="ECO:0007669"/>
    <property type="project" value="UniProtKB-KW"/>
</dbReference>
<organism evidence="10 11">
    <name type="scientific">Herbidospora solisilvae</name>
    <dbReference type="NCBI Taxonomy" id="2696284"/>
    <lineage>
        <taxon>Bacteria</taxon>
        <taxon>Bacillati</taxon>
        <taxon>Actinomycetota</taxon>
        <taxon>Actinomycetes</taxon>
        <taxon>Streptosporangiales</taxon>
        <taxon>Streptosporangiaceae</taxon>
        <taxon>Herbidospora</taxon>
    </lineage>
</organism>
<feature type="domain" description="DNA methylase N-4/N-6" evidence="9">
    <location>
        <begin position="20"/>
        <end position="50"/>
    </location>
</feature>
<keyword evidence="7" id="KW-0238">DNA-binding</keyword>
<comment type="catalytic activity">
    <reaction evidence="8">
        <text>a 2'-deoxycytidine in DNA + S-adenosyl-L-methionine = an N(4)-methyl-2'-deoxycytidine in DNA + S-adenosyl-L-homocysteine + H(+)</text>
        <dbReference type="Rhea" id="RHEA:16857"/>
        <dbReference type="Rhea" id="RHEA-COMP:11369"/>
        <dbReference type="Rhea" id="RHEA-COMP:13674"/>
        <dbReference type="ChEBI" id="CHEBI:15378"/>
        <dbReference type="ChEBI" id="CHEBI:57856"/>
        <dbReference type="ChEBI" id="CHEBI:59789"/>
        <dbReference type="ChEBI" id="CHEBI:85452"/>
        <dbReference type="ChEBI" id="CHEBI:137933"/>
        <dbReference type="EC" id="2.1.1.113"/>
    </reaction>
</comment>
<protein>
    <recommendedName>
        <fullName evidence="2">site-specific DNA-methyltransferase (cytosine-N(4)-specific)</fullName>
        <ecNumber evidence="2">2.1.1.113</ecNumber>
    </recommendedName>
</protein>
<dbReference type="GO" id="GO:0003677">
    <property type="term" value="F:DNA binding"/>
    <property type="evidence" value="ECO:0007669"/>
    <property type="project" value="UniProtKB-KW"/>
</dbReference>
<evidence type="ECO:0000256" key="2">
    <source>
        <dbReference type="ARBA" id="ARBA00012185"/>
    </source>
</evidence>
<evidence type="ECO:0000256" key="8">
    <source>
        <dbReference type="ARBA" id="ARBA00049120"/>
    </source>
</evidence>
<comment type="similarity">
    <text evidence="1">Belongs to the N(4)/N(6)-methyltransferase family. N(4) subfamily.</text>
</comment>
<name>A0A7C9J1L5_9ACTN</name>
<dbReference type="SUPFAM" id="SSF53335">
    <property type="entry name" value="S-adenosyl-L-methionine-dependent methyltransferases"/>
    <property type="match status" value="3"/>
</dbReference>